<gene>
    <name evidence="10" type="ORF">BU14_0033s0012</name>
</gene>
<evidence type="ECO:0000313" key="11">
    <source>
        <dbReference type="Proteomes" id="UP000218209"/>
    </source>
</evidence>
<dbReference type="Gene3D" id="1.10.287.1130">
    <property type="entry name" value="CytochromE C oxidase copper chaperone"/>
    <property type="match status" value="1"/>
</dbReference>
<keyword evidence="4 8" id="KW-0186">Copper</keyword>
<dbReference type="Proteomes" id="UP000218209">
    <property type="component" value="Unassembled WGS sequence"/>
</dbReference>
<feature type="region of interest" description="Disordered" evidence="9">
    <location>
        <begin position="75"/>
        <end position="100"/>
    </location>
</feature>
<dbReference type="GO" id="GO:0005507">
    <property type="term" value="F:copper ion binding"/>
    <property type="evidence" value="ECO:0007669"/>
    <property type="project" value="InterPro"/>
</dbReference>
<sequence>MTQCACVSIGTNGDVPIIVEHKRCTFRFFLVLQLNPDCPSAGKCASPAPRSATHACAGTLGRWHTVPPAAPRYRTVAPSSRRAPPASAADRPNAGASTTPRAYRHPLLAPLNDGAPPPPSTVPCASAAAAALPAVEAPQTKIKACCACPDTKRARDECVVTRGEDACAAAIAVHKACMRAEGRAPPPSGAAATRRRHPPPPPAAVTAWRAPPPHKRGEHGHEPPHLRLGIARVDDHAEALPPPGHRRRPNGADVKPRRAHAGGGGHDRPPPPPPPHAHAKHAAVPPRDGHARRVGGGPKGARHPPQRGDAPRINERVRGEDGGGADRRRRRRVDERPRVIDEVGAEGGGATQDDRPGPAVRLAIRDDGGGEEGVPDEARGGERPARVDHPDRVRLVDNEAEGDRRVGGGERGEGGEHRPQRRRVAVHRVDGLDGDEEGAARA</sequence>
<dbReference type="PANTHER" id="PTHR16719:SF0">
    <property type="entry name" value="CYTOCHROME C OXIDASE COPPER CHAPERONE"/>
    <property type="match status" value="1"/>
</dbReference>
<evidence type="ECO:0000256" key="8">
    <source>
        <dbReference type="PIRSR" id="PIRSR607745-1"/>
    </source>
</evidence>
<evidence type="ECO:0008006" key="12">
    <source>
        <dbReference type="Google" id="ProtNLM"/>
    </source>
</evidence>
<organism evidence="10 11">
    <name type="scientific">Porphyra umbilicalis</name>
    <name type="common">Purple laver</name>
    <name type="synonym">Red alga</name>
    <dbReference type="NCBI Taxonomy" id="2786"/>
    <lineage>
        <taxon>Eukaryota</taxon>
        <taxon>Rhodophyta</taxon>
        <taxon>Bangiophyceae</taxon>
        <taxon>Bangiales</taxon>
        <taxon>Bangiaceae</taxon>
        <taxon>Porphyra</taxon>
    </lineage>
</organism>
<evidence type="ECO:0000256" key="5">
    <source>
        <dbReference type="ARBA" id="ARBA00023128"/>
    </source>
</evidence>
<protein>
    <recommendedName>
        <fullName evidence="12">Cytochrome c oxidase copper chaperone</fullName>
    </recommendedName>
</protein>
<name>A0A1X6PIZ2_PORUM</name>
<feature type="binding site" evidence="8">
    <location>
        <position position="146"/>
    </location>
    <ligand>
        <name>Cu cation</name>
        <dbReference type="ChEBI" id="CHEBI:23378"/>
    </ligand>
</feature>
<dbReference type="InterPro" id="IPR007745">
    <property type="entry name" value="Cyt_c_oxidase_Cu-chaperone"/>
</dbReference>
<feature type="region of interest" description="Disordered" evidence="9">
    <location>
        <begin position="181"/>
        <end position="225"/>
    </location>
</feature>
<dbReference type="AlphaFoldDB" id="A0A1X6PIZ2"/>
<accession>A0A1X6PIZ2</accession>
<keyword evidence="11" id="KW-1185">Reference proteome</keyword>
<evidence type="ECO:0000256" key="6">
    <source>
        <dbReference type="ARBA" id="ARBA00023157"/>
    </source>
</evidence>
<keyword evidence="5" id="KW-0496">Mitochondrion</keyword>
<evidence type="ECO:0000256" key="9">
    <source>
        <dbReference type="SAM" id="MobiDB-lite"/>
    </source>
</evidence>
<evidence type="ECO:0000256" key="3">
    <source>
        <dbReference type="ARBA" id="ARBA00022723"/>
    </source>
</evidence>
<evidence type="ECO:0000313" key="10">
    <source>
        <dbReference type="EMBL" id="OSX80668.1"/>
    </source>
</evidence>
<dbReference type="SUPFAM" id="SSF47072">
    <property type="entry name" value="Cysteine alpha-hairpin motif"/>
    <property type="match status" value="1"/>
</dbReference>
<dbReference type="Pfam" id="PF05051">
    <property type="entry name" value="COX17"/>
    <property type="match status" value="1"/>
</dbReference>
<dbReference type="OrthoDB" id="1915887at2759"/>
<dbReference type="GO" id="GO:0016531">
    <property type="term" value="F:copper chaperone activity"/>
    <property type="evidence" value="ECO:0007669"/>
    <property type="project" value="InterPro"/>
</dbReference>
<feature type="compositionally biased region" description="Acidic residues" evidence="9">
    <location>
        <begin position="432"/>
        <end position="442"/>
    </location>
</feature>
<evidence type="ECO:0000256" key="4">
    <source>
        <dbReference type="ARBA" id="ARBA00023008"/>
    </source>
</evidence>
<dbReference type="InterPro" id="IPR009069">
    <property type="entry name" value="Cys_alpha_HP_mot_SF"/>
</dbReference>
<keyword evidence="6" id="KW-1015">Disulfide bond</keyword>
<comment type="similarity">
    <text evidence="2">Belongs to the COX17 family.</text>
</comment>
<feature type="compositionally biased region" description="Basic and acidic residues" evidence="9">
    <location>
        <begin position="309"/>
        <end position="341"/>
    </location>
</feature>
<dbReference type="EMBL" id="KV918769">
    <property type="protein sequence ID" value="OSX80668.1"/>
    <property type="molecule type" value="Genomic_DNA"/>
</dbReference>
<dbReference type="PANTHER" id="PTHR16719">
    <property type="entry name" value="CYTOCHROME C OXIDASE COPPER CHAPERONE"/>
    <property type="match status" value="1"/>
</dbReference>
<evidence type="ECO:0000256" key="7">
    <source>
        <dbReference type="ARBA" id="ARBA00023186"/>
    </source>
</evidence>
<dbReference type="GO" id="GO:0005758">
    <property type="term" value="C:mitochondrial intermembrane space"/>
    <property type="evidence" value="ECO:0007669"/>
    <property type="project" value="UniProtKB-SubCell"/>
</dbReference>
<feature type="region of interest" description="Disordered" evidence="9">
    <location>
        <begin position="237"/>
        <end position="442"/>
    </location>
</feature>
<proteinExistence type="inferred from homology"/>
<comment type="subcellular location">
    <subcellularLocation>
        <location evidence="1">Mitochondrion intermembrane space</location>
    </subcellularLocation>
</comment>
<evidence type="ECO:0000256" key="2">
    <source>
        <dbReference type="ARBA" id="ARBA00009241"/>
    </source>
</evidence>
<reference evidence="10 11" key="1">
    <citation type="submission" date="2017-03" db="EMBL/GenBank/DDBJ databases">
        <title>WGS assembly of Porphyra umbilicalis.</title>
        <authorList>
            <person name="Brawley S.H."/>
            <person name="Blouin N.A."/>
            <person name="Ficko-Blean E."/>
            <person name="Wheeler G.L."/>
            <person name="Lohr M."/>
            <person name="Goodson H.V."/>
            <person name="Jenkins J.W."/>
            <person name="Blaby-Haas C.E."/>
            <person name="Helliwell K.E."/>
            <person name="Chan C."/>
            <person name="Marriage T."/>
            <person name="Bhattacharya D."/>
            <person name="Klein A.S."/>
            <person name="Badis Y."/>
            <person name="Brodie J."/>
            <person name="Cao Y."/>
            <person name="Collen J."/>
            <person name="Dittami S.M."/>
            <person name="Gachon C.M."/>
            <person name="Green B.R."/>
            <person name="Karpowicz S."/>
            <person name="Kim J.W."/>
            <person name="Kudahl U."/>
            <person name="Lin S."/>
            <person name="Michel G."/>
            <person name="Mittag M."/>
            <person name="Olson B.J."/>
            <person name="Pangilinan J."/>
            <person name="Peng Y."/>
            <person name="Qiu H."/>
            <person name="Shu S."/>
            <person name="Singer J.T."/>
            <person name="Smith A.G."/>
            <person name="Sprecher B.N."/>
            <person name="Wagner V."/>
            <person name="Wang W."/>
            <person name="Wang Z.-Y."/>
            <person name="Yan J."/>
            <person name="Yarish C."/>
            <person name="Zoeuner-Riek S."/>
            <person name="Zhuang Y."/>
            <person name="Zou Y."/>
            <person name="Lindquist E.A."/>
            <person name="Grimwood J."/>
            <person name="Barry K."/>
            <person name="Rokhsar D.S."/>
            <person name="Schmutz J."/>
            <person name="Stiller J.W."/>
            <person name="Grossman A.R."/>
            <person name="Prochnik S.E."/>
        </authorList>
    </citation>
    <scope>NUCLEOTIDE SEQUENCE [LARGE SCALE GENOMIC DNA]</scope>
    <source>
        <strain evidence="10">4086291</strain>
    </source>
</reference>
<feature type="compositionally biased region" description="Basic and acidic residues" evidence="9">
    <location>
        <begin position="376"/>
        <end position="418"/>
    </location>
</feature>
<feature type="binding site" evidence="8">
    <location>
        <position position="145"/>
    </location>
    <ligand>
        <name>Cu cation</name>
        <dbReference type="ChEBI" id="CHEBI:23378"/>
    </ligand>
</feature>
<keyword evidence="3 8" id="KW-0479">Metal-binding</keyword>
<evidence type="ECO:0000256" key="1">
    <source>
        <dbReference type="ARBA" id="ARBA00004569"/>
    </source>
</evidence>
<keyword evidence="7" id="KW-0143">Chaperone</keyword>
<feature type="compositionally biased region" description="Low complexity" evidence="9">
    <location>
        <begin position="77"/>
        <end position="94"/>
    </location>
</feature>